<sequence length="71" mass="7951">MSLATDLIEARLEELDAEVTRITQERQALREAVKVLRRAENGELVPRSIDDAFDEPVGRPAPRPIKDSPQA</sequence>
<evidence type="ECO:0000313" key="3">
    <source>
        <dbReference type="EMBL" id="AYQ99511.1"/>
    </source>
</evidence>
<keyword evidence="1" id="KW-0175">Coiled coil</keyword>
<keyword evidence="4" id="KW-1185">Reference proteome</keyword>
<evidence type="ECO:0000313" key="4">
    <source>
        <dbReference type="Proteomes" id="UP000279037"/>
    </source>
</evidence>
<protein>
    <submittedName>
        <fullName evidence="3">Uncharacterized protein</fullName>
    </submittedName>
</protein>
<feature type="coiled-coil region" evidence="1">
    <location>
        <begin position="5"/>
        <end position="39"/>
    </location>
</feature>
<gene>
    <name evidence="3" type="primary">56</name>
    <name evidence="3" type="ORF">PBI_GOODMAN_56</name>
</gene>
<dbReference type="GeneID" id="55007192"/>
<dbReference type="EMBL" id="MK016495">
    <property type="protein sequence ID" value="AYQ99511.1"/>
    <property type="molecule type" value="Genomic_DNA"/>
</dbReference>
<dbReference type="Proteomes" id="UP000279037">
    <property type="component" value="Segment"/>
</dbReference>
<dbReference type="KEGG" id="vg:55007192"/>
<dbReference type="RefSeq" id="YP_009815960.1">
    <property type="nucleotide sequence ID" value="NC_048101.1"/>
</dbReference>
<evidence type="ECO:0000256" key="2">
    <source>
        <dbReference type="SAM" id="MobiDB-lite"/>
    </source>
</evidence>
<reference evidence="3 4" key="1">
    <citation type="submission" date="2018-10" db="EMBL/GenBank/DDBJ databases">
        <authorList>
            <person name="Garlena R.A."/>
            <person name="Russell D.A."/>
            <person name="Pope W.H."/>
            <person name="Jacobs-Sera D."/>
            <person name="Hatfull G.F."/>
        </authorList>
    </citation>
    <scope>NUCLEOTIDE SEQUENCE [LARGE SCALE GENOMIC DNA]</scope>
</reference>
<name>A0A3G3LZB7_9CAUD</name>
<evidence type="ECO:0000256" key="1">
    <source>
        <dbReference type="SAM" id="Coils"/>
    </source>
</evidence>
<proteinExistence type="predicted"/>
<accession>A0A3G3LZB7</accession>
<feature type="region of interest" description="Disordered" evidence="2">
    <location>
        <begin position="45"/>
        <end position="71"/>
    </location>
</feature>
<organism evidence="3 4">
    <name type="scientific">Microbacterium phage Goodman</name>
    <dbReference type="NCBI Taxonomy" id="2484206"/>
    <lineage>
        <taxon>Viruses</taxon>
        <taxon>Duplodnaviria</taxon>
        <taxon>Heunggongvirae</taxon>
        <taxon>Uroviricota</taxon>
        <taxon>Caudoviricetes</taxon>
        <taxon>Goodmanvirus</taxon>
        <taxon>Goodmanvirus goodman</taxon>
    </lineage>
</organism>